<organism evidence="1 2">
    <name type="scientific">Stylosanthes scabra</name>
    <dbReference type="NCBI Taxonomy" id="79078"/>
    <lineage>
        <taxon>Eukaryota</taxon>
        <taxon>Viridiplantae</taxon>
        <taxon>Streptophyta</taxon>
        <taxon>Embryophyta</taxon>
        <taxon>Tracheophyta</taxon>
        <taxon>Spermatophyta</taxon>
        <taxon>Magnoliopsida</taxon>
        <taxon>eudicotyledons</taxon>
        <taxon>Gunneridae</taxon>
        <taxon>Pentapetalae</taxon>
        <taxon>rosids</taxon>
        <taxon>fabids</taxon>
        <taxon>Fabales</taxon>
        <taxon>Fabaceae</taxon>
        <taxon>Papilionoideae</taxon>
        <taxon>50 kb inversion clade</taxon>
        <taxon>dalbergioids sensu lato</taxon>
        <taxon>Dalbergieae</taxon>
        <taxon>Pterocarpus clade</taxon>
        <taxon>Stylosanthes</taxon>
    </lineage>
</organism>
<evidence type="ECO:0008006" key="3">
    <source>
        <dbReference type="Google" id="ProtNLM"/>
    </source>
</evidence>
<proteinExistence type="predicted"/>
<feature type="non-terminal residue" evidence="1">
    <location>
        <position position="205"/>
    </location>
</feature>
<reference evidence="1 2" key="1">
    <citation type="journal article" date="2023" name="Plants (Basel)">
        <title>Bridging the Gap: Combining Genomics and Transcriptomics Approaches to Understand Stylosanthes scabra, an Orphan Legume from the Brazilian Caatinga.</title>
        <authorList>
            <person name="Ferreira-Neto J.R.C."/>
            <person name="da Silva M.D."/>
            <person name="Binneck E."/>
            <person name="de Melo N.F."/>
            <person name="da Silva R.H."/>
            <person name="de Melo A.L.T.M."/>
            <person name="Pandolfi V."/>
            <person name="Bustamante F.O."/>
            <person name="Brasileiro-Vidal A.C."/>
            <person name="Benko-Iseppon A.M."/>
        </authorList>
    </citation>
    <scope>NUCLEOTIDE SEQUENCE [LARGE SCALE GENOMIC DNA]</scope>
    <source>
        <tissue evidence="1">Leaves</tissue>
    </source>
</reference>
<keyword evidence="2" id="KW-1185">Reference proteome</keyword>
<gene>
    <name evidence="1" type="ORF">PIB30_060686</name>
</gene>
<name>A0ABU6SM10_9FABA</name>
<evidence type="ECO:0000313" key="2">
    <source>
        <dbReference type="Proteomes" id="UP001341840"/>
    </source>
</evidence>
<dbReference type="Proteomes" id="UP001341840">
    <property type="component" value="Unassembled WGS sequence"/>
</dbReference>
<dbReference type="EMBL" id="JASCZI010060955">
    <property type="protein sequence ID" value="MED6136968.1"/>
    <property type="molecule type" value="Genomic_DNA"/>
</dbReference>
<evidence type="ECO:0000313" key="1">
    <source>
        <dbReference type="EMBL" id="MED6136968.1"/>
    </source>
</evidence>
<comment type="caution">
    <text evidence="1">The sequence shown here is derived from an EMBL/GenBank/DDBJ whole genome shotgun (WGS) entry which is preliminary data.</text>
</comment>
<protein>
    <recommendedName>
        <fullName evidence="3">Endonuclease/exonuclease/phosphatase domain-containing protein</fullName>
    </recommendedName>
</protein>
<accession>A0ABU6SM10</accession>
<sequence>MKVAEFRDYEIKRLWGNIEFDWGFITDIDEKVLLRVVYGPNSVEGRKQVWDEIVNIKIGVNALAIMLGDFNEDFGCLVYTSEVKKMVNEEWHNVEGRTVIEKMVNLKPKLREWNKKRFGNIKERIKSLEAEIEKVEINLYNEVNVEENESRRKMMKSELFFGLVNPREHPVGYNLGFINKTWEMMGDEFKKTVKEFFVFREMPRE</sequence>